<gene>
    <name evidence="2" type="ORF">V5N11_026390</name>
</gene>
<proteinExistence type="predicted"/>
<keyword evidence="1" id="KW-0175">Coiled coil</keyword>
<sequence length="157" mass="18222">MSFKASTDGIKVGKLSISSTDKIPFREKGYVLIGGKYKPKRLVTVKCINISYHPKNDGNKMDIENDEDEVENEDIKNDETKKKIEDEIKEKKKKINIEIKNEIDILIASDAHPHIIMFHGYESENDVAYLCIEKWKLNLDDLPKFAQKQLRKQTREV</sequence>
<dbReference type="Proteomes" id="UP001558713">
    <property type="component" value="Unassembled WGS sequence"/>
</dbReference>
<accession>A0ABD1ASR7</accession>
<protein>
    <submittedName>
        <fullName evidence="2">Inactive serine/threonine-protein kinase/endoribonuclease IRE1-like</fullName>
    </submittedName>
</protein>
<organism evidence="2 3">
    <name type="scientific">Cardamine amara subsp. amara</name>
    <dbReference type="NCBI Taxonomy" id="228776"/>
    <lineage>
        <taxon>Eukaryota</taxon>
        <taxon>Viridiplantae</taxon>
        <taxon>Streptophyta</taxon>
        <taxon>Embryophyta</taxon>
        <taxon>Tracheophyta</taxon>
        <taxon>Spermatophyta</taxon>
        <taxon>Magnoliopsida</taxon>
        <taxon>eudicotyledons</taxon>
        <taxon>Gunneridae</taxon>
        <taxon>Pentapetalae</taxon>
        <taxon>rosids</taxon>
        <taxon>malvids</taxon>
        <taxon>Brassicales</taxon>
        <taxon>Brassicaceae</taxon>
        <taxon>Cardamineae</taxon>
        <taxon>Cardamine</taxon>
    </lineage>
</organism>
<reference evidence="2 3" key="1">
    <citation type="submission" date="2024-04" db="EMBL/GenBank/DDBJ databases">
        <title>Genome assembly C_amara_ONT_v2.</title>
        <authorList>
            <person name="Yant L."/>
            <person name="Moore C."/>
            <person name="Slenker M."/>
        </authorList>
    </citation>
    <scope>NUCLEOTIDE SEQUENCE [LARGE SCALE GENOMIC DNA]</scope>
    <source>
        <tissue evidence="2">Leaf</tissue>
    </source>
</reference>
<dbReference type="EMBL" id="JBANAX010000405">
    <property type="protein sequence ID" value="KAL1209807.1"/>
    <property type="molecule type" value="Genomic_DNA"/>
</dbReference>
<comment type="caution">
    <text evidence="2">The sequence shown here is derived from an EMBL/GenBank/DDBJ whole genome shotgun (WGS) entry which is preliminary data.</text>
</comment>
<name>A0ABD1ASR7_CARAN</name>
<dbReference type="InterPro" id="IPR011009">
    <property type="entry name" value="Kinase-like_dom_sf"/>
</dbReference>
<feature type="coiled-coil region" evidence="1">
    <location>
        <begin position="63"/>
        <end position="101"/>
    </location>
</feature>
<keyword evidence="3" id="KW-1185">Reference proteome</keyword>
<evidence type="ECO:0000313" key="2">
    <source>
        <dbReference type="EMBL" id="KAL1209807.1"/>
    </source>
</evidence>
<evidence type="ECO:0000256" key="1">
    <source>
        <dbReference type="SAM" id="Coils"/>
    </source>
</evidence>
<evidence type="ECO:0000313" key="3">
    <source>
        <dbReference type="Proteomes" id="UP001558713"/>
    </source>
</evidence>
<dbReference type="AlphaFoldDB" id="A0ABD1ASR7"/>
<dbReference type="Gene3D" id="1.10.510.10">
    <property type="entry name" value="Transferase(Phosphotransferase) domain 1"/>
    <property type="match status" value="1"/>
</dbReference>
<dbReference type="SUPFAM" id="SSF56112">
    <property type="entry name" value="Protein kinase-like (PK-like)"/>
    <property type="match status" value="1"/>
</dbReference>